<evidence type="ECO:0000313" key="3">
    <source>
        <dbReference type="Proteomes" id="UP000441336"/>
    </source>
</evidence>
<dbReference type="GO" id="GO:0004518">
    <property type="term" value="F:nuclease activity"/>
    <property type="evidence" value="ECO:0007669"/>
    <property type="project" value="InterPro"/>
</dbReference>
<accession>A0A7K1TKZ4</accession>
<organism evidence="2 3">
    <name type="scientific">Hymenobacter ginkgonis</name>
    <dbReference type="NCBI Taxonomy" id="2682976"/>
    <lineage>
        <taxon>Bacteria</taxon>
        <taxon>Pseudomonadati</taxon>
        <taxon>Bacteroidota</taxon>
        <taxon>Cytophagia</taxon>
        <taxon>Cytophagales</taxon>
        <taxon>Hymenobacteraceae</taxon>
        <taxon>Hymenobacter</taxon>
    </lineage>
</organism>
<proteinExistence type="predicted"/>
<dbReference type="Proteomes" id="UP000441336">
    <property type="component" value="Unassembled WGS sequence"/>
</dbReference>
<dbReference type="AlphaFoldDB" id="A0A7K1TKZ4"/>
<feature type="domain" description="CD-NTase associated protein 4-like DNA endonuclease" evidence="1">
    <location>
        <begin position="16"/>
        <end position="226"/>
    </location>
</feature>
<protein>
    <submittedName>
        <fullName evidence="2">DUF4297 domain-containing protein</fullName>
    </submittedName>
</protein>
<name>A0A7K1TKZ4_9BACT</name>
<gene>
    <name evidence="2" type="ORF">GO988_22340</name>
</gene>
<sequence length="363" mass="41512">MNIKDRVFSVVPRENSGPMASNRFDFQKNWAITKILELHAKPGDYLVSFEYHDDIIVFDSSSDPKKISFYQVKTKTEKAAHWTVNALIKRESGKKGPLNSFMGKLYDNIIKHNDDVLSLTFVTNSRIKGKLSNDVSCADISGFCCNQLCDKDLSTIIDALKAEHSLNDLGNFKNIMFFKLGELDINHHDQLAKAQLADFIDSKFPGAKYQIVPLYKSIFDEVRKKSNVEEVIVDFETLKRKKSISRDDFDKYLEVVTKNSSIESTMASIEGRLNAEQVSVSFIKTFKRYAKLFEVERMNYANRMLKTVIDESNLIVKASACDEATLWATLDCLFAEVKKTIAAASFIEDDYLRTILLFHFYEQ</sequence>
<keyword evidence="3" id="KW-1185">Reference proteome</keyword>
<dbReference type="InterPro" id="IPR025382">
    <property type="entry name" value="Cap4-like_endonuclease_dom"/>
</dbReference>
<dbReference type="EMBL" id="WQKZ01000009">
    <property type="protein sequence ID" value="MVN79080.1"/>
    <property type="molecule type" value="Genomic_DNA"/>
</dbReference>
<evidence type="ECO:0000313" key="2">
    <source>
        <dbReference type="EMBL" id="MVN79080.1"/>
    </source>
</evidence>
<reference evidence="2 3" key="1">
    <citation type="submission" date="2019-12" db="EMBL/GenBank/DDBJ databases">
        <title>Hymenobacter sp. HMF4947 Genome sequencing and assembly.</title>
        <authorList>
            <person name="Kang H."/>
            <person name="Cha I."/>
            <person name="Kim H."/>
            <person name="Joh K."/>
        </authorList>
    </citation>
    <scope>NUCLEOTIDE SEQUENCE [LARGE SCALE GENOMIC DNA]</scope>
    <source>
        <strain evidence="2 3">HMF4947</strain>
    </source>
</reference>
<comment type="caution">
    <text evidence="2">The sequence shown here is derived from an EMBL/GenBank/DDBJ whole genome shotgun (WGS) entry which is preliminary data.</text>
</comment>
<evidence type="ECO:0000259" key="1">
    <source>
        <dbReference type="Pfam" id="PF14130"/>
    </source>
</evidence>
<dbReference type="RefSeq" id="WP_157569784.1">
    <property type="nucleotide sequence ID" value="NZ_WQKZ01000009.1"/>
</dbReference>
<dbReference type="Pfam" id="PF14130">
    <property type="entry name" value="Cap4_nuclease"/>
    <property type="match status" value="1"/>
</dbReference>